<reference evidence="2" key="1">
    <citation type="journal article" date="2017" name="Nat. Ecol. Evol.">
        <title>Genome expansion and lineage-specific genetic innovations in the forest pathogenic fungi Armillaria.</title>
        <authorList>
            <person name="Sipos G."/>
            <person name="Prasanna A.N."/>
            <person name="Walter M.C."/>
            <person name="O'Connor E."/>
            <person name="Balint B."/>
            <person name="Krizsan K."/>
            <person name="Kiss B."/>
            <person name="Hess J."/>
            <person name="Varga T."/>
            <person name="Slot J."/>
            <person name="Riley R."/>
            <person name="Boka B."/>
            <person name="Rigling D."/>
            <person name="Barry K."/>
            <person name="Lee J."/>
            <person name="Mihaltcheva S."/>
            <person name="LaButti K."/>
            <person name="Lipzen A."/>
            <person name="Waldron R."/>
            <person name="Moloney N.M."/>
            <person name="Sperisen C."/>
            <person name="Kredics L."/>
            <person name="Vagvoelgyi C."/>
            <person name="Patrignani A."/>
            <person name="Fitzpatrick D."/>
            <person name="Nagy I."/>
            <person name="Doyle S."/>
            <person name="Anderson J.B."/>
            <person name="Grigoriev I.V."/>
            <person name="Gueldener U."/>
            <person name="Muensterkoetter M."/>
            <person name="Nagy L.G."/>
        </authorList>
    </citation>
    <scope>NUCLEOTIDE SEQUENCE [LARGE SCALE GENOMIC DNA]</scope>
    <source>
        <strain evidence="2">28-4</strain>
    </source>
</reference>
<organism evidence="1 2">
    <name type="scientific">Armillaria solidipes</name>
    <dbReference type="NCBI Taxonomy" id="1076256"/>
    <lineage>
        <taxon>Eukaryota</taxon>
        <taxon>Fungi</taxon>
        <taxon>Dikarya</taxon>
        <taxon>Basidiomycota</taxon>
        <taxon>Agaricomycotina</taxon>
        <taxon>Agaricomycetes</taxon>
        <taxon>Agaricomycetidae</taxon>
        <taxon>Agaricales</taxon>
        <taxon>Marasmiineae</taxon>
        <taxon>Physalacriaceae</taxon>
        <taxon>Armillaria</taxon>
    </lineage>
</organism>
<dbReference type="STRING" id="1076256.A0A2H3BIV8"/>
<evidence type="ECO:0000313" key="1">
    <source>
        <dbReference type="EMBL" id="PBK70759.1"/>
    </source>
</evidence>
<dbReference type="Proteomes" id="UP000218334">
    <property type="component" value="Unassembled WGS sequence"/>
</dbReference>
<dbReference type="AlphaFoldDB" id="A0A2H3BIV8"/>
<dbReference type="EMBL" id="KZ293425">
    <property type="protein sequence ID" value="PBK70759.1"/>
    <property type="molecule type" value="Genomic_DNA"/>
</dbReference>
<evidence type="ECO:0008006" key="3">
    <source>
        <dbReference type="Google" id="ProtNLM"/>
    </source>
</evidence>
<feature type="non-terminal residue" evidence="1">
    <location>
        <position position="1"/>
    </location>
</feature>
<evidence type="ECO:0000313" key="2">
    <source>
        <dbReference type="Proteomes" id="UP000218334"/>
    </source>
</evidence>
<accession>A0A2H3BIV8</accession>
<name>A0A2H3BIV8_9AGAR</name>
<keyword evidence="2" id="KW-1185">Reference proteome</keyword>
<protein>
    <recommendedName>
        <fullName evidence="3">Retrotransposon gag domain-containing protein</fullName>
    </recommendedName>
</protein>
<sequence>IPTWDGNADSIVNWLLKVDDLADWSTLVKQQLGKFVPKRLTGAADAWYYSLPRRYRHSVEVNWKTLRKAITTYYMNRKWWERQRKRARNATYRQPGYSRETPSEYYIRKSELLNIAYDIGDTELINEVMEGAPEVWNTILTTQLYEDAVEFQASIKYHEEALINL</sequence>
<gene>
    <name evidence="1" type="ORF">ARMSODRAFT_865197</name>
</gene>
<feature type="non-terminal residue" evidence="1">
    <location>
        <position position="165"/>
    </location>
</feature>
<proteinExistence type="predicted"/>